<dbReference type="Proteomes" id="UP000470213">
    <property type="component" value="Unassembled WGS sequence"/>
</dbReference>
<comment type="catalytic activity">
    <reaction evidence="11">
        <text>Hydrolysis of terminal, non-reducing beta-D-glucosyl residues with release of beta-D-glucose.</text>
        <dbReference type="EC" id="3.2.1.21"/>
    </reaction>
</comment>
<feature type="active site" description="Proton donor" evidence="8">
    <location>
        <position position="169"/>
    </location>
</feature>
<feature type="binding site" evidence="9">
    <location>
        <begin position="407"/>
        <end position="408"/>
    </location>
    <ligand>
        <name>substrate</name>
    </ligand>
</feature>
<evidence type="ECO:0000313" key="12">
    <source>
        <dbReference type="EMBL" id="NDV92690.1"/>
    </source>
</evidence>
<accession>A0A7X5LNK6</accession>
<dbReference type="PRINTS" id="PR00131">
    <property type="entry name" value="GLHYDRLASE1"/>
</dbReference>
<evidence type="ECO:0000256" key="5">
    <source>
        <dbReference type="ARBA" id="ARBA00023277"/>
    </source>
</evidence>
<dbReference type="NCBIfam" id="TIGR03356">
    <property type="entry name" value="BGL"/>
    <property type="match status" value="1"/>
</dbReference>
<dbReference type="RefSeq" id="WP_163087624.1">
    <property type="nucleotide sequence ID" value="NZ_JAAAWN010000026.1"/>
</dbReference>
<dbReference type="EMBL" id="JAAAWN010000026">
    <property type="protein sequence ID" value="NDV92690.1"/>
    <property type="molecule type" value="Genomic_DNA"/>
</dbReference>
<keyword evidence="5" id="KW-0119">Carbohydrate metabolism</keyword>
<dbReference type="InterPro" id="IPR001360">
    <property type="entry name" value="Glyco_hydro_1"/>
</dbReference>
<sequence>MQILAKPGSPFAHADFTIGVATSSFQIEGDADSREVSIWDTFCDTPGKIADGSHGLVACDHINRLDEDLEIINALNVDAYRFSVSWPRIMKRDGSVNHQGLEFYIRLLDKLAERNIKAYVTLYHWDLPQHLEDEGGWLNRDTAFAFARYVDVVTKAFGEKVYSYATLNEPFCSAYLGYEVGVHAPGLVGKEYGKTAIHHLLLAHGLAMKVIRQNAPLIEAGIVLNFTPFYANSDSESDKRATKLAHDHHNDWYIKPLMHGCYPELISHIPSEHRPPIQEGDMDIIAASIDYLGVNYYTRAKVKDDGSADPCQLPPPEGCETTAMGWEVYPRGLTDLLLQLHNDFDLPPVIITENGLASDDVLTTNGEVHDEQRISYLTTHLQAVADAIEQGVNITGYFVWSLLDNFEWALGYEKRFGIVYVDYDTQVRTLKASALRLQDLLRQRKEILERDYALAELQDTVNL</sequence>
<dbReference type="InterPro" id="IPR017853">
    <property type="entry name" value="GH"/>
</dbReference>
<dbReference type="EC" id="3.2.1.21" evidence="2 11"/>
<dbReference type="InterPro" id="IPR018120">
    <property type="entry name" value="Glyco_hydro_1_AS"/>
</dbReference>
<evidence type="ECO:0000256" key="4">
    <source>
        <dbReference type="ARBA" id="ARBA00023001"/>
    </source>
</evidence>
<dbReference type="SUPFAM" id="SSF51445">
    <property type="entry name" value="(Trans)glycosidases"/>
    <property type="match status" value="1"/>
</dbReference>
<gene>
    <name evidence="12" type="ORF">GTH32_16065</name>
</gene>
<keyword evidence="7" id="KW-0624">Polysaccharide degradation</keyword>
<comment type="caution">
    <text evidence="12">The sequence shown here is derived from an EMBL/GenBank/DDBJ whole genome shotgun (WGS) entry which is preliminary data.</text>
</comment>
<dbReference type="AlphaFoldDB" id="A0A7X5LNK6"/>
<evidence type="ECO:0000313" key="13">
    <source>
        <dbReference type="Proteomes" id="UP000470213"/>
    </source>
</evidence>
<dbReference type="PROSITE" id="PS00572">
    <property type="entry name" value="GLYCOSYL_HYDROL_F1_1"/>
    <property type="match status" value="1"/>
</dbReference>
<evidence type="ECO:0000256" key="1">
    <source>
        <dbReference type="ARBA" id="ARBA00010838"/>
    </source>
</evidence>
<evidence type="ECO:0000256" key="9">
    <source>
        <dbReference type="PIRSR" id="PIRSR617736-2"/>
    </source>
</evidence>
<feature type="binding site" evidence="9">
    <location>
        <position position="297"/>
    </location>
    <ligand>
        <name>substrate</name>
    </ligand>
</feature>
<evidence type="ECO:0000256" key="3">
    <source>
        <dbReference type="ARBA" id="ARBA00022801"/>
    </source>
</evidence>
<comment type="similarity">
    <text evidence="1 11">Belongs to the glycosyl hydrolase 1 family.</text>
</comment>
<dbReference type="Pfam" id="PF00232">
    <property type="entry name" value="Glyco_hydro_1"/>
    <property type="match status" value="1"/>
</dbReference>
<reference evidence="12 13" key="1">
    <citation type="submission" date="2020-01" db="EMBL/GenBank/DDBJ databases">
        <authorList>
            <person name="Chen J."/>
            <person name="Zhu S."/>
            <person name="Yang J."/>
        </authorList>
    </citation>
    <scope>NUCLEOTIDE SEQUENCE [LARGE SCALE GENOMIC DNA]</scope>
    <source>
        <strain evidence="12 13">345S023</strain>
    </source>
</reference>
<feature type="binding site" evidence="9">
    <location>
        <position position="26"/>
    </location>
    <ligand>
        <name>substrate</name>
    </ligand>
</feature>
<dbReference type="PANTHER" id="PTHR10353:SF36">
    <property type="entry name" value="LP05116P"/>
    <property type="match status" value="1"/>
</dbReference>
<feature type="binding site" evidence="9">
    <location>
        <position position="400"/>
    </location>
    <ligand>
        <name>substrate</name>
    </ligand>
</feature>
<organism evidence="12 13">
    <name type="scientific">Alteromonas profundi</name>
    <dbReference type="NCBI Taxonomy" id="2696062"/>
    <lineage>
        <taxon>Bacteria</taxon>
        <taxon>Pseudomonadati</taxon>
        <taxon>Pseudomonadota</taxon>
        <taxon>Gammaproteobacteria</taxon>
        <taxon>Alteromonadales</taxon>
        <taxon>Alteromonadaceae</taxon>
        <taxon>Alteromonas/Salinimonas group</taxon>
        <taxon>Alteromonas</taxon>
    </lineage>
</organism>
<dbReference type="GO" id="GO:0008422">
    <property type="term" value="F:beta-glucosidase activity"/>
    <property type="evidence" value="ECO:0007669"/>
    <property type="project" value="UniProtKB-EC"/>
</dbReference>
<dbReference type="FunFam" id="3.20.20.80:FF:000004">
    <property type="entry name" value="Beta-glucosidase 6-phospho-beta-glucosidase"/>
    <property type="match status" value="1"/>
</dbReference>
<evidence type="ECO:0000256" key="8">
    <source>
        <dbReference type="PIRSR" id="PIRSR617736-1"/>
    </source>
</evidence>
<evidence type="ECO:0000256" key="10">
    <source>
        <dbReference type="PROSITE-ProRule" id="PRU10055"/>
    </source>
</evidence>
<evidence type="ECO:0000256" key="6">
    <source>
        <dbReference type="ARBA" id="ARBA00023295"/>
    </source>
</evidence>
<dbReference type="GO" id="GO:0030245">
    <property type="term" value="P:cellulose catabolic process"/>
    <property type="evidence" value="ECO:0007669"/>
    <property type="project" value="UniProtKB-KW"/>
</dbReference>
<keyword evidence="6 11" id="KW-0326">Glycosidase</keyword>
<name>A0A7X5LNK6_9ALTE</name>
<proteinExistence type="inferred from homology"/>
<evidence type="ECO:0000256" key="2">
    <source>
        <dbReference type="ARBA" id="ARBA00012744"/>
    </source>
</evidence>
<feature type="binding site" evidence="9">
    <location>
        <position position="124"/>
    </location>
    <ligand>
        <name>substrate</name>
    </ligand>
</feature>
<protein>
    <recommendedName>
        <fullName evidence="2 11">Beta-glucosidase</fullName>
        <ecNumber evidence="2 11">3.2.1.21</ecNumber>
    </recommendedName>
</protein>
<evidence type="ECO:0000256" key="7">
    <source>
        <dbReference type="ARBA" id="ARBA00023326"/>
    </source>
</evidence>
<feature type="binding site" evidence="9">
    <location>
        <position position="168"/>
    </location>
    <ligand>
        <name>substrate</name>
    </ligand>
</feature>
<feature type="active site" description="Nucleophile" evidence="8 10">
    <location>
        <position position="353"/>
    </location>
</feature>
<keyword evidence="3 11" id="KW-0378">Hydrolase</keyword>
<dbReference type="InterPro" id="IPR017736">
    <property type="entry name" value="Glyco_hydro_1_beta-glucosidase"/>
</dbReference>
<dbReference type="PANTHER" id="PTHR10353">
    <property type="entry name" value="GLYCOSYL HYDROLASE"/>
    <property type="match status" value="1"/>
</dbReference>
<keyword evidence="13" id="KW-1185">Reference proteome</keyword>
<keyword evidence="4" id="KW-0136">Cellulose degradation</keyword>
<evidence type="ECO:0000256" key="11">
    <source>
        <dbReference type="RuleBase" id="RU361175"/>
    </source>
</evidence>
<dbReference type="Gene3D" id="3.20.20.80">
    <property type="entry name" value="Glycosidases"/>
    <property type="match status" value="1"/>
</dbReference>